<feature type="signal peptide" evidence="1">
    <location>
        <begin position="1"/>
        <end position="23"/>
    </location>
</feature>
<dbReference type="Proteomes" id="UP000260780">
    <property type="component" value="Unassembled WGS sequence"/>
</dbReference>
<sequence length="143" mass="16728">MEIKIIRKSGCAIICSLCFIALCMPFIDIHNDMESTMYSDVKEAKEYEIDYECMKYLDKHPNGEHSQEVSDILLSKMKKDGDVVRTYKLGRRYTSLKVGTELKELAYKIAETKNDYYSWSQYIEVCDSIDIKDARERLNAFIH</sequence>
<organism evidence="2 3">
    <name type="scientific">Phocaeicola plebeius</name>
    <dbReference type="NCBI Taxonomy" id="310297"/>
    <lineage>
        <taxon>Bacteria</taxon>
        <taxon>Pseudomonadati</taxon>
        <taxon>Bacteroidota</taxon>
        <taxon>Bacteroidia</taxon>
        <taxon>Bacteroidales</taxon>
        <taxon>Bacteroidaceae</taxon>
        <taxon>Phocaeicola</taxon>
    </lineage>
</organism>
<dbReference type="AlphaFoldDB" id="A0A3E4VYR0"/>
<keyword evidence="1" id="KW-0732">Signal</keyword>
<evidence type="ECO:0008006" key="4">
    <source>
        <dbReference type="Google" id="ProtNLM"/>
    </source>
</evidence>
<protein>
    <recommendedName>
        <fullName evidence="4">HEAT repeat domain-containing protein</fullName>
    </recommendedName>
</protein>
<dbReference type="EMBL" id="QSTF01000058">
    <property type="protein sequence ID" value="RGM35050.1"/>
    <property type="molecule type" value="Genomic_DNA"/>
</dbReference>
<name>A0A3E4VYR0_9BACT</name>
<comment type="caution">
    <text evidence="2">The sequence shown here is derived from an EMBL/GenBank/DDBJ whole genome shotgun (WGS) entry which is preliminary data.</text>
</comment>
<evidence type="ECO:0000313" key="3">
    <source>
        <dbReference type="Proteomes" id="UP000260780"/>
    </source>
</evidence>
<accession>A0A3E4VYR0</accession>
<reference evidence="2 3" key="1">
    <citation type="submission" date="2018-08" db="EMBL/GenBank/DDBJ databases">
        <title>A genome reference for cultivated species of the human gut microbiota.</title>
        <authorList>
            <person name="Zou Y."/>
            <person name="Xue W."/>
            <person name="Luo G."/>
        </authorList>
    </citation>
    <scope>NUCLEOTIDE SEQUENCE [LARGE SCALE GENOMIC DNA]</scope>
    <source>
        <strain evidence="2 3">OM08-14</strain>
    </source>
</reference>
<feature type="chain" id="PRO_5017763197" description="HEAT repeat domain-containing protein" evidence="1">
    <location>
        <begin position="24"/>
        <end position="143"/>
    </location>
</feature>
<dbReference type="RefSeq" id="WP_117748481.1">
    <property type="nucleotide sequence ID" value="NZ_CATXHJ010000044.1"/>
</dbReference>
<proteinExistence type="predicted"/>
<evidence type="ECO:0000313" key="2">
    <source>
        <dbReference type="EMBL" id="RGM35050.1"/>
    </source>
</evidence>
<gene>
    <name evidence="2" type="ORF">DXC17_15325</name>
</gene>
<evidence type="ECO:0000256" key="1">
    <source>
        <dbReference type="SAM" id="SignalP"/>
    </source>
</evidence>